<keyword evidence="8" id="KW-0963">Cytoplasm</keyword>
<keyword evidence="3 8" id="KW-0436">Ligase</keyword>
<organism evidence="9 10">
    <name type="scientific">Panacibacter microcysteis</name>
    <dbReference type="NCBI Taxonomy" id="2793269"/>
    <lineage>
        <taxon>Bacteria</taxon>
        <taxon>Pseudomonadati</taxon>
        <taxon>Bacteroidota</taxon>
        <taxon>Chitinophagia</taxon>
        <taxon>Chitinophagales</taxon>
        <taxon>Chitinophagaceae</taxon>
        <taxon>Panacibacter</taxon>
    </lineage>
</organism>
<evidence type="ECO:0000256" key="8">
    <source>
        <dbReference type="HAMAP-Rule" id="MF_00158"/>
    </source>
</evidence>
<dbReference type="AlphaFoldDB" id="A0A931E4C1"/>
<name>A0A931E4C1_9BACT</name>
<comment type="subcellular location">
    <subcellularLocation>
        <location evidence="8">Cytoplasm</location>
    </subcellularLocation>
</comment>
<feature type="binding site" evidence="8">
    <location>
        <position position="178"/>
    </location>
    <ligand>
        <name>ATP</name>
        <dbReference type="ChEBI" id="CHEBI:30616"/>
    </ligand>
</feature>
<keyword evidence="6 8" id="KW-0067">ATP-binding</keyword>
<keyword evidence="4 8" id="KW-0566">Pantothenate biosynthesis</keyword>
<comment type="miscellaneous">
    <text evidence="8">The reaction proceeds by a bi uni uni bi ping pong mechanism.</text>
</comment>
<feature type="active site" description="Proton donor" evidence="8">
    <location>
        <position position="37"/>
    </location>
</feature>
<dbReference type="InterPro" id="IPR003721">
    <property type="entry name" value="Pantoate_ligase"/>
</dbReference>
<dbReference type="SUPFAM" id="SSF52374">
    <property type="entry name" value="Nucleotidylyl transferase"/>
    <property type="match status" value="1"/>
</dbReference>
<comment type="caution">
    <text evidence="9">The sequence shown here is derived from an EMBL/GenBank/DDBJ whole genome shotgun (WGS) entry which is preliminary data.</text>
</comment>
<keyword evidence="10" id="KW-1185">Reference proteome</keyword>
<dbReference type="GO" id="GO:0004592">
    <property type="term" value="F:pantoate-beta-alanine ligase activity"/>
    <property type="evidence" value="ECO:0007669"/>
    <property type="project" value="UniProtKB-UniRule"/>
</dbReference>
<evidence type="ECO:0000313" key="10">
    <source>
        <dbReference type="Proteomes" id="UP000628448"/>
    </source>
</evidence>
<dbReference type="GO" id="GO:0005737">
    <property type="term" value="C:cytoplasm"/>
    <property type="evidence" value="ECO:0007669"/>
    <property type="project" value="UniProtKB-SubCell"/>
</dbReference>
<evidence type="ECO:0000256" key="1">
    <source>
        <dbReference type="ARBA" id="ARBA00004990"/>
    </source>
</evidence>
<comment type="function">
    <text evidence="8">Catalyzes the condensation of pantoate with beta-alanine in an ATP-dependent reaction via a pantoyl-adenylate intermediate.</text>
</comment>
<protein>
    <recommendedName>
        <fullName evidence="8">Pantothenate synthetase</fullName>
        <shortName evidence="8">PS</shortName>
        <ecNumber evidence="8">6.3.2.1</ecNumber>
    </recommendedName>
    <alternativeName>
        <fullName evidence="8">Pantoate--beta-alanine ligase</fullName>
    </alternativeName>
    <alternativeName>
        <fullName evidence="8">Pantoate-activating enzyme</fullName>
    </alternativeName>
</protein>
<feature type="binding site" evidence="8">
    <location>
        <begin position="186"/>
        <end position="189"/>
    </location>
    <ligand>
        <name>ATP</name>
        <dbReference type="ChEBI" id="CHEBI:30616"/>
    </ligand>
</feature>
<dbReference type="EC" id="6.3.2.1" evidence="8"/>
<proteinExistence type="inferred from homology"/>
<reference evidence="9" key="1">
    <citation type="submission" date="2020-11" db="EMBL/GenBank/DDBJ databases">
        <title>Bacterial whole genome sequence for Panacibacter sp. DH6.</title>
        <authorList>
            <person name="Le V."/>
            <person name="Ko S."/>
            <person name="Ahn C.-Y."/>
            <person name="Oh H.-M."/>
        </authorList>
    </citation>
    <scope>NUCLEOTIDE SEQUENCE</scope>
    <source>
        <strain evidence="9">DH6</strain>
    </source>
</reference>
<dbReference type="Gene3D" id="3.40.50.620">
    <property type="entry name" value="HUPs"/>
    <property type="match status" value="1"/>
</dbReference>
<dbReference type="InterPro" id="IPR014729">
    <property type="entry name" value="Rossmann-like_a/b/a_fold"/>
</dbReference>
<dbReference type="EMBL" id="JADWYR010000002">
    <property type="protein sequence ID" value="MBG9377415.1"/>
    <property type="molecule type" value="Genomic_DNA"/>
</dbReference>
<dbReference type="GO" id="GO:0015940">
    <property type="term" value="P:pantothenate biosynthetic process"/>
    <property type="evidence" value="ECO:0007669"/>
    <property type="project" value="UniProtKB-UniRule"/>
</dbReference>
<comment type="pathway">
    <text evidence="1 8">Cofactor biosynthesis; (R)-pantothenate biosynthesis; (R)-pantothenate from (R)-pantoate and beta-alanine: step 1/1.</text>
</comment>
<feature type="binding site" evidence="8">
    <location>
        <position position="61"/>
    </location>
    <ligand>
        <name>beta-alanine</name>
        <dbReference type="ChEBI" id="CHEBI:57966"/>
    </ligand>
</feature>
<dbReference type="GO" id="GO:0005524">
    <property type="term" value="F:ATP binding"/>
    <property type="evidence" value="ECO:0007669"/>
    <property type="project" value="UniProtKB-KW"/>
</dbReference>
<sequence length="282" mass="32091">MILFKKEKDLKPELKRLQNQGKTIAFAPTMGALHNGHLELIRAGKLAGHTTVVSIFINPTQFNDKKDFEKYPVTIEQDIKLLVESGTDILFLPSVAEMYPDGLEALSRYDLGDLENLLEGHYRPGHFQGVCNVMHRLLKKIEPQHLYMGQKDYQQCMVVQKLIADFQLPVQFHVVPTIREESGLAMSSRNTRLSQNARENAVAIYHAHVYVKNNLLKLSLRDLKDNAKKQLKAAGFTEIDYIEICDAHTLQPVQAYHEDQQLVILTAAFTEGVRLIDNMLLN</sequence>
<dbReference type="InterPro" id="IPR042176">
    <property type="entry name" value="Pantoate_ligase_C"/>
</dbReference>
<feature type="binding site" evidence="8">
    <location>
        <begin position="149"/>
        <end position="152"/>
    </location>
    <ligand>
        <name>ATP</name>
        <dbReference type="ChEBI" id="CHEBI:30616"/>
    </ligand>
</feature>
<comment type="subunit">
    <text evidence="8">Homodimer.</text>
</comment>
<dbReference type="Gene3D" id="3.30.1300.10">
    <property type="entry name" value="Pantoate-beta-alanine ligase, C-terminal domain"/>
    <property type="match status" value="1"/>
</dbReference>
<accession>A0A931E4C1</accession>
<dbReference type="HAMAP" id="MF_00158">
    <property type="entry name" value="PanC"/>
    <property type="match status" value="1"/>
</dbReference>
<gene>
    <name evidence="8" type="primary">panC</name>
    <name evidence="9" type="ORF">I5907_14320</name>
</gene>
<dbReference type="Proteomes" id="UP000628448">
    <property type="component" value="Unassembled WGS sequence"/>
</dbReference>
<dbReference type="CDD" id="cd00560">
    <property type="entry name" value="PanC"/>
    <property type="match status" value="1"/>
</dbReference>
<evidence type="ECO:0000256" key="3">
    <source>
        <dbReference type="ARBA" id="ARBA00022598"/>
    </source>
</evidence>
<evidence type="ECO:0000256" key="7">
    <source>
        <dbReference type="ARBA" id="ARBA00048258"/>
    </source>
</evidence>
<comment type="similarity">
    <text evidence="2 8">Belongs to the pantothenate synthetase family.</text>
</comment>
<comment type="catalytic activity">
    <reaction evidence="7 8">
        <text>(R)-pantoate + beta-alanine + ATP = (R)-pantothenate + AMP + diphosphate + H(+)</text>
        <dbReference type="Rhea" id="RHEA:10912"/>
        <dbReference type="ChEBI" id="CHEBI:15378"/>
        <dbReference type="ChEBI" id="CHEBI:15980"/>
        <dbReference type="ChEBI" id="CHEBI:29032"/>
        <dbReference type="ChEBI" id="CHEBI:30616"/>
        <dbReference type="ChEBI" id="CHEBI:33019"/>
        <dbReference type="ChEBI" id="CHEBI:57966"/>
        <dbReference type="ChEBI" id="CHEBI:456215"/>
        <dbReference type="EC" id="6.3.2.1"/>
    </reaction>
</comment>
<feature type="binding site" evidence="8">
    <location>
        <position position="61"/>
    </location>
    <ligand>
        <name>(R)-pantoate</name>
        <dbReference type="ChEBI" id="CHEBI:15980"/>
    </ligand>
</feature>
<feature type="binding site" evidence="8">
    <location>
        <position position="155"/>
    </location>
    <ligand>
        <name>(R)-pantoate</name>
        <dbReference type="ChEBI" id="CHEBI:15980"/>
    </ligand>
</feature>
<keyword evidence="5 8" id="KW-0547">Nucleotide-binding</keyword>
<evidence type="ECO:0000256" key="6">
    <source>
        <dbReference type="ARBA" id="ARBA00022840"/>
    </source>
</evidence>
<evidence type="ECO:0000313" key="9">
    <source>
        <dbReference type="EMBL" id="MBG9377415.1"/>
    </source>
</evidence>
<evidence type="ECO:0000256" key="2">
    <source>
        <dbReference type="ARBA" id="ARBA00009256"/>
    </source>
</evidence>
<evidence type="ECO:0000256" key="4">
    <source>
        <dbReference type="ARBA" id="ARBA00022655"/>
    </source>
</evidence>
<dbReference type="PANTHER" id="PTHR21299:SF1">
    <property type="entry name" value="PANTOATE--BETA-ALANINE LIGASE"/>
    <property type="match status" value="1"/>
</dbReference>
<dbReference type="Pfam" id="PF02569">
    <property type="entry name" value="Pantoate_ligase"/>
    <property type="match status" value="1"/>
</dbReference>
<dbReference type="RefSeq" id="WP_196991499.1">
    <property type="nucleotide sequence ID" value="NZ_JADWYR010000002.1"/>
</dbReference>
<dbReference type="PANTHER" id="PTHR21299">
    <property type="entry name" value="CYTIDYLATE KINASE/PANTOATE-BETA-ALANINE LIGASE"/>
    <property type="match status" value="1"/>
</dbReference>
<feature type="binding site" evidence="8">
    <location>
        <begin position="30"/>
        <end position="37"/>
    </location>
    <ligand>
        <name>ATP</name>
        <dbReference type="ChEBI" id="CHEBI:30616"/>
    </ligand>
</feature>
<evidence type="ECO:0000256" key="5">
    <source>
        <dbReference type="ARBA" id="ARBA00022741"/>
    </source>
</evidence>
<dbReference type="NCBIfam" id="TIGR00018">
    <property type="entry name" value="panC"/>
    <property type="match status" value="1"/>
</dbReference>